<dbReference type="PROSITE" id="PS50878">
    <property type="entry name" value="RT_POL"/>
    <property type="match status" value="1"/>
</dbReference>
<dbReference type="AlphaFoldDB" id="A0ABD3H1U5"/>
<keyword evidence="3" id="KW-1185">Reference proteome</keyword>
<dbReference type="InterPro" id="IPR026960">
    <property type="entry name" value="RVT-Znf"/>
</dbReference>
<evidence type="ECO:0000313" key="3">
    <source>
        <dbReference type="Proteomes" id="UP001633002"/>
    </source>
</evidence>
<evidence type="ECO:0000313" key="2">
    <source>
        <dbReference type="EMBL" id="KAL3685223.1"/>
    </source>
</evidence>
<dbReference type="SUPFAM" id="SSF56672">
    <property type="entry name" value="DNA/RNA polymerases"/>
    <property type="match status" value="1"/>
</dbReference>
<dbReference type="EMBL" id="JBJQOH010000006">
    <property type="protein sequence ID" value="KAL3685223.1"/>
    <property type="molecule type" value="Genomic_DNA"/>
</dbReference>
<organism evidence="2 3">
    <name type="scientific">Riccia sorocarpa</name>
    <dbReference type="NCBI Taxonomy" id="122646"/>
    <lineage>
        <taxon>Eukaryota</taxon>
        <taxon>Viridiplantae</taxon>
        <taxon>Streptophyta</taxon>
        <taxon>Embryophyta</taxon>
        <taxon>Marchantiophyta</taxon>
        <taxon>Marchantiopsida</taxon>
        <taxon>Marchantiidae</taxon>
        <taxon>Marchantiales</taxon>
        <taxon>Ricciaceae</taxon>
        <taxon>Riccia</taxon>
    </lineage>
</organism>
<dbReference type="Proteomes" id="UP001633002">
    <property type="component" value="Unassembled WGS sequence"/>
</dbReference>
<dbReference type="Pfam" id="PF13966">
    <property type="entry name" value="zf-RVT"/>
    <property type="match status" value="1"/>
</dbReference>
<dbReference type="Pfam" id="PF00078">
    <property type="entry name" value="RVT_1"/>
    <property type="match status" value="1"/>
</dbReference>
<comment type="caution">
    <text evidence="2">The sequence shown here is derived from an EMBL/GenBank/DDBJ whole genome shotgun (WGS) entry which is preliminary data.</text>
</comment>
<gene>
    <name evidence="2" type="ORF">R1sor_003245</name>
</gene>
<dbReference type="InterPro" id="IPR043502">
    <property type="entry name" value="DNA/RNA_pol_sf"/>
</dbReference>
<evidence type="ECO:0000259" key="1">
    <source>
        <dbReference type="PROSITE" id="PS50878"/>
    </source>
</evidence>
<sequence>MKAESQREKVAQIRLSILNLSCHLQYDPHCENTQMELRHQQLKLQEIELQKAKWAETLIQRRWTKDGDRCTKTYFAALKTRKEKISIQELKNDQGVILTEEADKAEWARHFFENLLQKAPPDPGQLRATDAILETCKTRLDGTQRAQLEKEYSQEELHLAATQLGKNKAPGPDPLPLEFFLILWDTVAPALFRLAKEGLQSSRFPPYFTAGDIVLIPKEGDQTQLHNKRPITLLNAAYKIVAKMLQMRMTPVLQSIITWEQNAFIQGRTIHATLFLCNQAVWEAKQSDQDSALLKVDFRKAFDSLSWEFLFAAMEKMQFGTQFINCIKALTSTATSTVIVNNTRSRQVKIGRSVRQGCPVSPLLFTIAMQAWTDFVNTLQERQQLKGIFLPQAQIDYIQGHFADDTHLLLAAEPTNLENARNAISLFGTAFVPNREIPADPDPHGRRIFTGNGRNGEQLKLMDKMVIKFVWGGANLTPRHRIAQNVIHLPKSKGGLGLLAAHQQASAFAATTITWALTPGLPHPLKKLITAELSHLADYKWGSSIQAALLHTKSDTRQERSPTMNFLLQAWTKTAALIKSPGSTDQVTWENTPIWGPTLQAVRTKMIACKTRGHRELKSNGLLQLKHIADEHGRLRELRDIDATLDQDTKARAAYGKIKDVTLNFQAPIANRPPKPRLTFHEGTGDTVGWCIAIKPEHTPHSLIHQQQQNVIHQIFRIQEGGLLSKEDAASLPITSTWTAATVIPTTRCKKGERRLAIAQKNSVEDTIAKWQWKDGNDFFYPSNQYIRQTLVADPQTARKKISKWKKFTPFKDGDLRRWERIWNSNRPARQASFLWLLLYSAIAVNKWRFPAAPRTDPSTWCTRCNDNRAEDVIHLLWTCPTSKSIWQWALTILHKAFPHMNGWNPRLANAILADALPAKFRIAADWWEIWRGLVLWNIWKCRNEHSHDQTPFSIPKVTALIWEGMRDFTETRWLEQRSSLNSMPADTTQEEKNKKDKRFCATWAVKTLDFRIIDTAMAGPLRPL</sequence>
<dbReference type="PANTHER" id="PTHR31635">
    <property type="entry name" value="REVERSE TRANSCRIPTASE DOMAIN-CONTAINING PROTEIN-RELATED"/>
    <property type="match status" value="1"/>
</dbReference>
<accession>A0ABD3H1U5</accession>
<proteinExistence type="predicted"/>
<protein>
    <recommendedName>
        <fullName evidence="1">Reverse transcriptase domain-containing protein</fullName>
    </recommendedName>
</protein>
<feature type="domain" description="Reverse transcriptase" evidence="1">
    <location>
        <begin position="197"/>
        <end position="476"/>
    </location>
</feature>
<dbReference type="CDD" id="cd01650">
    <property type="entry name" value="RT_nLTR_like"/>
    <property type="match status" value="1"/>
</dbReference>
<dbReference type="PANTHER" id="PTHR31635:SF196">
    <property type="entry name" value="REVERSE TRANSCRIPTASE DOMAIN-CONTAINING PROTEIN-RELATED"/>
    <property type="match status" value="1"/>
</dbReference>
<name>A0ABD3H1U5_9MARC</name>
<reference evidence="2 3" key="1">
    <citation type="submission" date="2024-09" db="EMBL/GenBank/DDBJ databases">
        <title>Chromosome-scale assembly of Riccia sorocarpa.</title>
        <authorList>
            <person name="Paukszto L."/>
        </authorList>
    </citation>
    <scope>NUCLEOTIDE SEQUENCE [LARGE SCALE GENOMIC DNA]</scope>
    <source>
        <strain evidence="2">LP-2024</strain>
        <tissue evidence="2">Aerial parts of the thallus</tissue>
    </source>
</reference>
<dbReference type="InterPro" id="IPR000477">
    <property type="entry name" value="RT_dom"/>
</dbReference>